<dbReference type="InterPro" id="IPR036890">
    <property type="entry name" value="HATPase_C_sf"/>
</dbReference>
<dbReference type="SUPFAM" id="SSF55874">
    <property type="entry name" value="ATPase domain of HSP90 chaperone/DNA topoisomerase II/histidine kinase"/>
    <property type="match status" value="1"/>
</dbReference>
<protein>
    <recommendedName>
        <fullName evidence="3">HAMP domain-containing histidine kinase</fullName>
    </recommendedName>
</protein>
<evidence type="ECO:0000313" key="2">
    <source>
        <dbReference type="Proteomes" id="UP001484239"/>
    </source>
</evidence>
<sequence>MHDAAEAVTRAVERCRDGLWPDFLAETRAPLATLVGAWRREGLPEHDFIDALAALGDGIVDRLSDDDGDPVARARGAAAVLDATQLLIRRSQRTFRSWRDRSQADEAFSVAVFGEALGHEIRNRIHAARTALELLRRPGSLGSDDRDRLQGLLHEAVVAARRAVLDVRLVTAEDPRREVAVNASLHELLRRTIDRHRIVAEEAGIQIEVDGPVASAPVDARRVQVILNNMLDVATRLLGSAGGTVLRVRSSRPDGGAHVEVSVDGDRPFLEAGHEEVLFEADLVDLADPGTPAQPAHLGLWLTREAAAKLGGDLLVVRDDEDAADALIARIPVGQHRDPSS</sequence>
<name>A0ABU9EE82_9BACT</name>
<dbReference type="RefSeq" id="WP_405278497.1">
    <property type="nucleotide sequence ID" value="NZ_CP144380.1"/>
</dbReference>
<evidence type="ECO:0008006" key="3">
    <source>
        <dbReference type="Google" id="ProtNLM"/>
    </source>
</evidence>
<organism evidence="1 2">
    <name type="scientific">Gaopeijia maritima</name>
    <dbReference type="NCBI Taxonomy" id="3119007"/>
    <lineage>
        <taxon>Bacteria</taxon>
        <taxon>Pseudomonadati</taxon>
        <taxon>Gemmatimonadota</taxon>
        <taxon>Longimicrobiia</taxon>
        <taxon>Gaopeijiales</taxon>
        <taxon>Gaopeijiaceae</taxon>
        <taxon>Gaopeijia</taxon>
    </lineage>
</organism>
<dbReference type="Gene3D" id="3.30.565.10">
    <property type="entry name" value="Histidine kinase-like ATPase, C-terminal domain"/>
    <property type="match status" value="1"/>
</dbReference>
<gene>
    <name evidence="1" type="ORF">WI372_15450</name>
</gene>
<accession>A0ABU9EE82</accession>
<keyword evidence="2" id="KW-1185">Reference proteome</keyword>
<reference evidence="1 2" key="1">
    <citation type="submission" date="2024-02" db="EMBL/GenBank/DDBJ databases">
        <title>A novel Gemmatimonadota bacterium.</title>
        <authorList>
            <person name="Du Z.-J."/>
            <person name="Ye Y.-Q."/>
        </authorList>
    </citation>
    <scope>NUCLEOTIDE SEQUENCE [LARGE SCALE GENOMIC DNA]</scope>
    <source>
        <strain evidence="1 2">DH-20</strain>
    </source>
</reference>
<dbReference type="Proteomes" id="UP001484239">
    <property type="component" value="Unassembled WGS sequence"/>
</dbReference>
<comment type="caution">
    <text evidence="1">The sequence shown here is derived from an EMBL/GenBank/DDBJ whole genome shotgun (WGS) entry which is preliminary data.</text>
</comment>
<dbReference type="EMBL" id="JBBHLI010000011">
    <property type="protein sequence ID" value="MEK9502388.1"/>
    <property type="molecule type" value="Genomic_DNA"/>
</dbReference>
<evidence type="ECO:0000313" key="1">
    <source>
        <dbReference type="EMBL" id="MEK9502388.1"/>
    </source>
</evidence>
<proteinExistence type="predicted"/>